<organism evidence="2 3">
    <name type="scientific">Myxococcus xanthus (strain DK1622)</name>
    <dbReference type="NCBI Taxonomy" id="246197"/>
    <lineage>
        <taxon>Bacteria</taxon>
        <taxon>Pseudomonadati</taxon>
        <taxon>Myxococcota</taxon>
        <taxon>Myxococcia</taxon>
        <taxon>Myxococcales</taxon>
        <taxon>Cystobacterineae</taxon>
        <taxon>Myxococcaceae</taxon>
        <taxon>Myxococcus</taxon>
    </lineage>
</organism>
<protein>
    <recommendedName>
        <fullName evidence="4">(2Fe-2S) ferredoxin domain-containing protein</fullName>
    </recommendedName>
</protein>
<keyword evidence="3" id="KW-1185">Reference proteome</keyword>
<evidence type="ECO:0000256" key="1">
    <source>
        <dbReference type="SAM" id="MobiDB-lite"/>
    </source>
</evidence>
<dbReference type="InterPro" id="IPR036249">
    <property type="entry name" value="Thioredoxin-like_sf"/>
</dbReference>
<dbReference type="HOGENOM" id="CLU_2012809_0_0_7"/>
<accession>Q1D0X0</accession>
<reference evidence="2 3" key="1">
    <citation type="journal article" date="2006" name="Proc. Natl. Acad. Sci. U.S.A.">
        <title>Evolution of sensory complexity recorded in a myxobacterial genome.</title>
        <authorList>
            <person name="Goldman B.S."/>
            <person name="Nierman W.C."/>
            <person name="Kaiser D."/>
            <person name="Slater S.C."/>
            <person name="Durkin A.S."/>
            <person name="Eisen J.A."/>
            <person name="Ronning C.M."/>
            <person name="Barbazuk W.B."/>
            <person name="Blanchard M."/>
            <person name="Field C."/>
            <person name="Halling C."/>
            <person name="Hinkle G."/>
            <person name="Iartchuk O."/>
            <person name="Kim H.S."/>
            <person name="Mackenzie C."/>
            <person name="Madupu R."/>
            <person name="Miller N."/>
            <person name="Shvartsbeyn A."/>
            <person name="Sullivan S.A."/>
            <person name="Vaudin M."/>
            <person name="Wiegand R."/>
            <person name="Kaplan H.B."/>
        </authorList>
    </citation>
    <scope>NUCLEOTIDE SEQUENCE [LARGE SCALE GENOMIC DNA]</scope>
    <source>
        <strain evidence="3">DK1622</strain>
    </source>
</reference>
<evidence type="ECO:0000313" key="2">
    <source>
        <dbReference type="EMBL" id="ABF90372.1"/>
    </source>
</evidence>
<sequence>MRDDSGGGPVEDVEVLVCRKCLMKGGTRAGGLDLPRWLQGTLTERGLGGQVRVLPSGCMNQCPRGKVTVLVSSDSGRGGALVTVDPRLHREELVQLVERHARGEPTREAPVPGDVEAEREGAT</sequence>
<dbReference type="Gene3D" id="3.40.30.10">
    <property type="entry name" value="Glutaredoxin"/>
    <property type="match status" value="1"/>
</dbReference>
<proteinExistence type="predicted"/>
<dbReference type="KEGG" id="mxa:MXAN_5563"/>
<evidence type="ECO:0008006" key="4">
    <source>
        <dbReference type="Google" id="ProtNLM"/>
    </source>
</evidence>
<feature type="region of interest" description="Disordered" evidence="1">
    <location>
        <begin position="99"/>
        <end position="123"/>
    </location>
</feature>
<dbReference type="AlphaFoldDB" id="Q1D0X0"/>
<name>Q1D0X0_MYXXD</name>
<dbReference type="SUPFAM" id="SSF52833">
    <property type="entry name" value="Thioredoxin-like"/>
    <property type="match status" value="1"/>
</dbReference>
<dbReference type="EMBL" id="CP000113">
    <property type="protein sequence ID" value="ABF90372.1"/>
    <property type="molecule type" value="Genomic_DNA"/>
</dbReference>
<gene>
    <name evidence="2" type="ordered locus">MXAN_5563</name>
</gene>
<dbReference type="Proteomes" id="UP000002402">
    <property type="component" value="Chromosome"/>
</dbReference>
<evidence type="ECO:0000313" key="3">
    <source>
        <dbReference type="Proteomes" id="UP000002402"/>
    </source>
</evidence>
<dbReference type="EnsemblBacteria" id="ABF90372">
    <property type="protein sequence ID" value="ABF90372"/>
    <property type="gene ID" value="MXAN_5563"/>
</dbReference>